<feature type="compositionally biased region" description="Low complexity" evidence="2">
    <location>
        <begin position="113"/>
        <end position="129"/>
    </location>
</feature>
<dbReference type="PANTHER" id="PTHR46268">
    <property type="entry name" value="STRESS RESPONSE PROTEIN NHAX"/>
    <property type="match status" value="1"/>
</dbReference>
<dbReference type="InterPro" id="IPR006015">
    <property type="entry name" value="Universal_stress_UspA"/>
</dbReference>
<evidence type="ECO:0000313" key="5">
    <source>
        <dbReference type="Proteomes" id="UP000516117"/>
    </source>
</evidence>
<dbReference type="Pfam" id="PF12900">
    <property type="entry name" value="Pyridox_ox_2"/>
    <property type="match status" value="1"/>
</dbReference>
<dbReference type="InterPro" id="IPR024747">
    <property type="entry name" value="Pyridox_Oxase-rel"/>
</dbReference>
<name>A0A7H0H7T4_9ACTN</name>
<reference evidence="4 5" key="1">
    <citation type="submission" date="2020-08" db="EMBL/GenBank/DDBJ databases">
        <title>Genome sequence of Tessaracoccus defluvii JCM 17540T.</title>
        <authorList>
            <person name="Hyun D.-W."/>
            <person name="Bae J.-W."/>
        </authorList>
    </citation>
    <scope>NUCLEOTIDE SEQUENCE [LARGE SCALE GENOMIC DNA]</scope>
    <source>
        <strain evidence="4 5">JCM 17540</strain>
    </source>
</reference>
<feature type="domain" description="UspA" evidence="3">
    <location>
        <begin position="147"/>
        <end position="280"/>
    </location>
</feature>
<dbReference type="InterPro" id="IPR014729">
    <property type="entry name" value="Rossmann-like_a/b/a_fold"/>
</dbReference>
<gene>
    <name evidence="4" type="ORF">H9L22_04095</name>
</gene>
<protein>
    <submittedName>
        <fullName evidence="4">Universal stress protein</fullName>
    </submittedName>
</protein>
<dbReference type="EMBL" id="CP060789">
    <property type="protein sequence ID" value="QNP56600.1"/>
    <property type="molecule type" value="Genomic_DNA"/>
</dbReference>
<dbReference type="Pfam" id="PF00582">
    <property type="entry name" value="Usp"/>
    <property type="match status" value="2"/>
</dbReference>
<dbReference type="CDD" id="cd00293">
    <property type="entry name" value="USP-like"/>
    <property type="match status" value="2"/>
</dbReference>
<dbReference type="PRINTS" id="PR01438">
    <property type="entry name" value="UNVRSLSTRESS"/>
</dbReference>
<feature type="region of interest" description="Disordered" evidence="2">
    <location>
        <begin position="98"/>
        <end position="139"/>
    </location>
</feature>
<accession>A0A7H0H7T4</accession>
<organism evidence="4 5">
    <name type="scientific">Tessaracoccus defluvii</name>
    <dbReference type="NCBI Taxonomy" id="1285901"/>
    <lineage>
        <taxon>Bacteria</taxon>
        <taxon>Bacillati</taxon>
        <taxon>Actinomycetota</taxon>
        <taxon>Actinomycetes</taxon>
        <taxon>Propionibacteriales</taxon>
        <taxon>Propionibacteriaceae</taxon>
        <taxon>Tessaracoccus</taxon>
    </lineage>
</organism>
<dbReference type="InterPro" id="IPR006016">
    <property type="entry name" value="UspA"/>
</dbReference>
<dbReference type="Proteomes" id="UP000516117">
    <property type="component" value="Chromosome"/>
</dbReference>
<evidence type="ECO:0000259" key="3">
    <source>
        <dbReference type="Pfam" id="PF00582"/>
    </source>
</evidence>
<dbReference type="Gene3D" id="2.30.110.10">
    <property type="entry name" value="Electron Transport, Fmn-binding Protein, Chain A"/>
    <property type="match status" value="1"/>
</dbReference>
<comment type="similarity">
    <text evidence="1">Belongs to the universal stress protein A family.</text>
</comment>
<evidence type="ECO:0000313" key="4">
    <source>
        <dbReference type="EMBL" id="QNP56600.1"/>
    </source>
</evidence>
<dbReference type="KEGG" id="tdf:H9L22_04095"/>
<dbReference type="PANTHER" id="PTHR46268:SF6">
    <property type="entry name" value="UNIVERSAL STRESS PROTEIN UP12"/>
    <property type="match status" value="1"/>
</dbReference>
<dbReference type="AlphaFoldDB" id="A0A7H0H7T4"/>
<evidence type="ECO:0000256" key="1">
    <source>
        <dbReference type="ARBA" id="ARBA00008791"/>
    </source>
</evidence>
<dbReference type="SUPFAM" id="SSF52402">
    <property type="entry name" value="Adenine nucleotide alpha hydrolases-like"/>
    <property type="match status" value="2"/>
</dbReference>
<keyword evidence="5" id="KW-1185">Reference proteome</keyword>
<evidence type="ECO:0000256" key="2">
    <source>
        <dbReference type="SAM" id="MobiDB-lite"/>
    </source>
</evidence>
<sequence>MTREHQPVTYFSRLDADECWALLADAEIGRIAWLGDDGISILPINFVIDDGTVVFNTSPSSPLARLVEPTEVAFEADDIDNESAVGWSVIVRASQARRPSRNGRASAGSTTGPSAWPSPRRPSPVASCPGPERVRGEPMSDRTVPLIVVGVDGSDDGLRAVRFGANTALRHGAELMLVNAVDDTLMAGAWGVVYDPEVLQAAGVSANEQAKGLALEIGLPTERIKTEVVMGSPGGVMARLSEVADLVVVGRRAATGLERMFVGSTSVAVVANASCPVVVISAAAHPSPVGSKGLVGVGLQTDPGSEKTLKAGFEQAKRLGSRLEIIHAIQPPVGLFARRLSPAQLDEQVRFAQGGIQAIAADLAPAFPEVEYTVSVATDSPINELVSRSASYDLMVLGVGESSIPGFGLGGLMRGLMAHAECPLYITRG</sequence>
<dbReference type="InterPro" id="IPR012349">
    <property type="entry name" value="Split_barrel_FMN-bd"/>
</dbReference>
<dbReference type="RefSeq" id="WP_187721700.1">
    <property type="nucleotide sequence ID" value="NZ_CP060789.1"/>
</dbReference>
<dbReference type="SUPFAM" id="SSF50475">
    <property type="entry name" value="FMN-binding split barrel"/>
    <property type="match status" value="1"/>
</dbReference>
<feature type="domain" description="UspA" evidence="3">
    <location>
        <begin position="296"/>
        <end position="428"/>
    </location>
</feature>
<proteinExistence type="inferred from homology"/>
<dbReference type="Gene3D" id="3.40.50.620">
    <property type="entry name" value="HUPs"/>
    <property type="match status" value="2"/>
</dbReference>